<keyword evidence="4 7" id="KW-0285">Flavoprotein</keyword>
<dbReference type="NCBIfam" id="TIGR01752">
    <property type="entry name" value="flav_long"/>
    <property type="match status" value="1"/>
</dbReference>
<accession>A0A917ZLD3</accession>
<evidence type="ECO:0000256" key="7">
    <source>
        <dbReference type="PIRNR" id="PIRNR038996"/>
    </source>
</evidence>
<dbReference type="Pfam" id="PF00258">
    <property type="entry name" value="Flavodoxin_1"/>
    <property type="match status" value="1"/>
</dbReference>
<comment type="caution">
    <text evidence="9">The sequence shown here is derived from an EMBL/GenBank/DDBJ whole genome shotgun (WGS) entry which is preliminary data.</text>
</comment>
<organism evidence="9 10">
    <name type="scientific">Marinobacterium nitratireducens</name>
    <dbReference type="NCBI Taxonomy" id="518897"/>
    <lineage>
        <taxon>Bacteria</taxon>
        <taxon>Pseudomonadati</taxon>
        <taxon>Pseudomonadota</taxon>
        <taxon>Gammaproteobacteria</taxon>
        <taxon>Oceanospirillales</taxon>
        <taxon>Oceanospirillaceae</taxon>
        <taxon>Marinobacterium</taxon>
    </lineage>
</organism>
<dbReference type="PIRSF" id="PIRSF038996">
    <property type="entry name" value="FldA"/>
    <property type="match status" value="1"/>
</dbReference>
<reference evidence="9 10" key="1">
    <citation type="journal article" date="2014" name="Int. J. Syst. Evol. Microbiol.">
        <title>Complete genome sequence of Corynebacterium casei LMG S-19264T (=DSM 44701T), isolated from a smear-ripened cheese.</title>
        <authorList>
            <consortium name="US DOE Joint Genome Institute (JGI-PGF)"/>
            <person name="Walter F."/>
            <person name="Albersmeier A."/>
            <person name="Kalinowski J."/>
            <person name="Ruckert C."/>
        </authorList>
    </citation>
    <scope>NUCLEOTIDE SEQUENCE [LARGE SCALE GENOMIC DNA]</scope>
    <source>
        <strain evidence="9 10">CGMCC 1.7286</strain>
    </source>
</reference>
<dbReference type="PANTHER" id="PTHR42809:SF3">
    <property type="entry name" value="FLAVODOXIN 2"/>
    <property type="match status" value="1"/>
</dbReference>
<dbReference type="Proteomes" id="UP000599578">
    <property type="component" value="Unassembled WGS sequence"/>
</dbReference>
<keyword evidence="6 7" id="KW-0249">Electron transport</keyword>
<evidence type="ECO:0000256" key="3">
    <source>
        <dbReference type="ARBA" id="ARBA00022448"/>
    </source>
</evidence>
<dbReference type="AlphaFoldDB" id="A0A917ZLD3"/>
<evidence type="ECO:0000256" key="2">
    <source>
        <dbReference type="ARBA" id="ARBA00005267"/>
    </source>
</evidence>
<sequence length="154" mass="17165">MAERIARVIGSDLVDLHDIIDSGPAAMTGYDCLIVGIPTWDFGEQQEDWLEVWPELDDLQLSGRFALFGLGDQIGYGEWYLDAMGMLHDKLRDAGAEPVGYWPVDGYDFESSRALTADRRHFVGLALDEDSQRAETDGRIAIWVPQVLDAFGLS</sequence>
<feature type="domain" description="Flavodoxin-like" evidence="8">
    <location>
        <begin position="1"/>
        <end position="148"/>
    </location>
</feature>
<dbReference type="PANTHER" id="PTHR42809">
    <property type="entry name" value="FLAVODOXIN 2"/>
    <property type="match status" value="1"/>
</dbReference>
<dbReference type="PROSITE" id="PS50902">
    <property type="entry name" value="FLAVODOXIN_LIKE"/>
    <property type="match status" value="1"/>
</dbReference>
<evidence type="ECO:0000256" key="1">
    <source>
        <dbReference type="ARBA" id="ARBA00001917"/>
    </source>
</evidence>
<comment type="function">
    <text evidence="7">Low-potential electron donor to a number of redox enzymes.</text>
</comment>
<gene>
    <name evidence="9" type="ORF">GCM10011348_36390</name>
</gene>
<comment type="cofactor">
    <cofactor evidence="1 7">
        <name>FMN</name>
        <dbReference type="ChEBI" id="CHEBI:58210"/>
    </cofactor>
</comment>
<keyword evidence="5 7" id="KW-0288">FMN</keyword>
<evidence type="ECO:0000256" key="4">
    <source>
        <dbReference type="ARBA" id="ARBA00022630"/>
    </source>
</evidence>
<evidence type="ECO:0000259" key="8">
    <source>
        <dbReference type="PROSITE" id="PS50902"/>
    </source>
</evidence>
<dbReference type="GO" id="GO:0009055">
    <property type="term" value="F:electron transfer activity"/>
    <property type="evidence" value="ECO:0007669"/>
    <property type="project" value="UniProtKB-UniRule"/>
</dbReference>
<dbReference type="InterPro" id="IPR008254">
    <property type="entry name" value="Flavodoxin/NO_synth"/>
</dbReference>
<evidence type="ECO:0000256" key="6">
    <source>
        <dbReference type="ARBA" id="ARBA00022982"/>
    </source>
</evidence>
<dbReference type="Gene3D" id="3.40.50.360">
    <property type="match status" value="1"/>
</dbReference>
<name>A0A917ZLD3_9GAMM</name>
<evidence type="ECO:0000313" key="10">
    <source>
        <dbReference type="Proteomes" id="UP000599578"/>
    </source>
</evidence>
<evidence type="ECO:0000256" key="5">
    <source>
        <dbReference type="ARBA" id="ARBA00022643"/>
    </source>
</evidence>
<proteinExistence type="inferred from homology"/>
<keyword evidence="3 7" id="KW-0813">Transport</keyword>
<dbReference type="InterPro" id="IPR029039">
    <property type="entry name" value="Flavoprotein-like_sf"/>
</dbReference>
<protein>
    <recommendedName>
        <fullName evidence="7">Flavodoxin</fullName>
    </recommendedName>
</protein>
<evidence type="ECO:0000313" key="9">
    <source>
        <dbReference type="EMBL" id="GGO86169.1"/>
    </source>
</evidence>
<keyword evidence="10" id="KW-1185">Reference proteome</keyword>
<dbReference type="EMBL" id="BMLT01000010">
    <property type="protein sequence ID" value="GGO86169.1"/>
    <property type="molecule type" value="Genomic_DNA"/>
</dbReference>
<dbReference type="SUPFAM" id="SSF52218">
    <property type="entry name" value="Flavoproteins"/>
    <property type="match status" value="1"/>
</dbReference>
<comment type="similarity">
    <text evidence="2 7">Belongs to the flavodoxin family.</text>
</comment>
<dbReference type="InterPro" id="IPR010086">
    <property type="entry name" value="Flavodoxin_lc"/>
</dbReference>
<dbReference type="InterPro" id="IPR050619">
    <property type="entry name" value="Flavodoxin"/>
</dbReference>
<dbReference type="GO" id="GO:0010181">
    <property type="term" value="F:FMN binding"/>
    <property type="evidence" value="ECO:0007669"/>
    <property type="project" value="UniProtKB-UniRule"/>
</dbReference>